<comment type="catalytic activity">
    <reaction evidence="11">
        <text>Successive hydrolysis of beta-D-glucose units from the non-reducing ends of (1-&gt;3)-beta-D-glucans, releasing alpha-glucose.</text>
        <dbReference type="EC" id="3.2.1.58"/>
    </reaction>
</comment>
<dbReference type="InterPro" id="IPR017853">
    <property type="entry name" value="GH"/>
</dbReference>
<dbReference type="PANTHER" id="PTHR31297">
    <property type="entry name" value="GLUCAN ENDO-1,6-BETA-GLUCOSIDASE B"/>
    <property type="match status" value="1"/>
</dbReference>
<feature type="chain" id="PRO_5014183895" description="glucan 1,3-beta-glucosidase" evidence="17">
    <location>
        <begin position="20"/>
        <end position="393"/>
    </location>
</feature>
<feature type="signal peptide" evidence="17">
    <location>
        <begin position="1"/>
        <end position="19"/>
    </location>
</feature>
<evidence type="ECO:0000256" key="7">
    <source>
        <dbReference type="ARBA" id="ARBA00022801"/>
    </source>
</evidence>
<dbReference type="PANTHER" id="PTHR31297:SF1">
    <property type="entry name" value="GLUCAN 1,3-BETA-GLUCOSIDASE I_II-RELATED"/>
    <property type="match status" value="1"/>
</dbReference>
<evidence type="ECO:0000256" key="2">
    <source>
        <dbReference type="ARBA" id="ARBA00004613"/>
    </source>
</evidence>
<evidence type="ECO:0000256" key="13">
    <source>
        <dbReference type="ARBA" id="ARBA00038929"/>
    </source>
</evidence>
<keyword evidence="8" id="KW-0464">Manganese</keyword>
<keyword evidence="5" id="KW-0964">Secreted</keyword>
<evidence type="ECO:0000256" key="8">
    <source>
        <dbReference type="ARBA" id="ARBA00023211"/>
    </source>
</evidence>
<dbReference type="Gene3D" id="3.20.20.80">
    <property type="entry name" value="Glycosidases"/>
    <property type="match status" value="1"/>
</dbReference>
<dbReference type="InterPro" id="IPR001547">
    <property type="entry name" value="Glyco_hydro_5"/>
</dbReference>
<keyword evidence="6 17" id="KW-0732">Signal</keyword>
<comment type="function">
    <text evidence="12">Beta-glucanases participate in the metabolism of beta-glucan, the main structural component of the cell wall. It could also function biosynthetically as a transglycosylase.</text>
</comment>
<dbReference type="STRING" id="1392250.A0A2I2FTU0"/>
<evidence type="ECO:0000256" key="14">
    <source>
        <dbReference type="ARBA" id="ARBA00041261"/>
    </source>
</evidence>
<evidence type="ECO:0000256" key="10">
    <source>
        <dbReference type="ARBA" id="ARBA00023316"/>
    </source>
</evidence>
<name>A0A2I2FTU0_9EURO</name>
<dbReference type="VEuPathDB" id="FungiDB:P170DRAFT_369106"/>
<evidence type="ECO:0000259" key="18">
    <source>
        <dbReference type="Pfam" id="PF00150"/>
    </source>
</evidence>
<evidence type="ECO:0000256" key="6">
    <source>
        <dbReference type="ARBA" id="ARBA00022729"/>
    </source>
</evidence>
<protein>
    <recommendedName>
        <fullName evidence="13">glucan 1,3-beta-glucosidase</fullName>
        <ecNumber evidence="13">3.2.1.58</ecNumber>
    </recommendedName>
    <alternativeName>
        <fullName evidence="15">Exo-1,3-beta-glucanase 1</fullName>
    </alternativeName>
    <alternativeName>
        <fullName evidence="14">Exo-1,3-beta-glucanase A</fullName>
    </alternativeName>
</protein>
<comment type="cofactor">
    <cofactor evidence="1">
        <name>Mn(2+)</name>
        <dbReference type="ChEBI" id="CHEBI:29035"/>
    </cofactor>
</comment>
<evidence type="ECO:0000256" key="1">
    <source>
        <dbReference type="ARBA" id="ARBA00001936"/>
    </source>
</evidence>
<reference evidence="19 20" key="1">
    <citation type="submission" date="2016-12" db="EMBL/GenBank/DDBJ databases">
        <title>The genomes of Aspergillus section Nigri reveals drivers in fungal speciation.</title>
        <authorList>
            <consortium name="DOE Joint Genome Institute"/>
            <person name="Vesth T.C."/>
            <person name="Nybo J."/>
            <person name="Theobald S."/>
            <person name="Brandl J."/>
            <person name="Frisvad J.C."/>
            <person name="Nielsen K.F."/>
            <person name="Lyhne E.K."/>
            <person name="Kogle M.E."/>
            <person name="Kuo A."/>
            <person name="Riley R."/>
            <person name="Clum A."/>
            <person name="Nolan M."/>
            <person name="Lipzen A."/>
            <person name="Salamov A."/>
            <person name="Henrissat B."/>
            <person name="Wiebenga A."/>
            <person name="De Vries R.P."/>
            <person name="Grigoriev I.V."/>
            <person name="Mortensen U.H."/>
            <person name="Andersen M.R."/>
            <person name="Baker S.E."/>
        </authorList>
    </citation>
    <scope>NUCLEOTIDE SEQUENCE [LARGE SCALE GENOMIC DNA]</scope>
    <source>
        <strain evidence="19 20">IBT 23096</strain>
    </source>
</reference>
<evidence type="ECO:0000256" key="15">
    <source>
        <dbReference type="ARBA" id="ARBA00041265"/>
    </source>
</evidence>
<evidence type="ECO:0000256" key="3">
    <source>
        <dbReference type="ARBA" id="ARBA00005641"/>
    </source>
</evidence>
<comment type="subunit">
    <text evidence="4">Monomer.</text>
</comment>
<accession>A0A2I2FTU0</accession>
<feature type="domain" description="Glycoside hydrolase family 5" evidence="18">
    <location>
        <begin position="88"/>
        <end position="358"/>
    </location>
</feature>
<dbReference type="InterPro" id="IPR050386">
    <property type="entry name" value="Glycosyl_hydrolase_5"/>
</dbReference>
<dbReference type="EMBL" id="MSFO01000010">
    <property type="protein sequence ID" value="PLB43997.1"/>
    <property type="molecule type" value="Genomic_DNA"/>
</dbReference>
<keyword evidence="10" id="KW-0961">Cell wall biogenesis/degradation</keyword>
<dbReference type="EC" id="3.2.1.58" evidence="13"/>
<dbReference type="RefSeq" id="XP_024699299.1">
    <property type="nucleotide sequence ID" value="XM_024844892.1"/>
</dbReference>
<comment type="similarity">
    <text evidence="3 16">Belongs to the glycosyl hydrolase 5 (cellulase A) family.</text>
</comment>
<keyword evidence="9 16" id="KW-0326">Glycosidase</keyword>
<organism evidence="19 20">
    <name type="scientific">Aspergillus steynii IBT 23096</name>
    <dbReference type="NCBI Taxonomy" id="1392250"/>
    <lineage>
        <taxon>Eukaryota</taxon>
        <taxon>Fungi</taxon>
        <taxon>Dikarya</taxon>
        <taxon>Ascomycota</taxon>
        <taxon>Pezizomycotina</taxon>
        <taxon>Eurotiomycetes</taxon>
        <taxon>Eurotiomycetidae</taxon>
        <taxon>Eurotiales</taxon>
        <taxon>Aspergillaceae</taxon>
        <taxon>Aspergillus</taxon>
        <taxon>Aspergillus subgen. Circumdati</taxon>
    </lineage>
</organism>
<comment type="subcellular location">
    <subcellularLocation>
        <location evidence="2">Secreted</location>
    </subcellularLocation>
</comment>
<dbReference type="GO" id="GO:0005576">
    <property type="term" value="C:extracellular region"/>
    <property type="evidence" value="ECO:0007669"/>
    <property type="project" value="UniProtKB-SubCell"/>
</dbReference>
<evidence type="ECO:0000256" key="11">
    <source>
        <dbReference type="ARBA" id="ARBA00036824"/>
    </source>
</evidence>
<gene>
    <name evidence="19" type="ORF">P170DRAFT_369106</name>
</gene>
<dbReference type="GO" id="GO:0004338">
    <property type="term" value="F:glucan exo-1,3-beta-glucosidase activity"/>
    <property type="evidence" value="ECO:0007669"/>
    <property type="project" value="UniProtKB-EC"/>
</dbReference>
<dbReference type="Proteomes" id="UP000234275">
    <property type="component" value="Unassembled WGS sequence"/>
</dbReference>
<evidence type="ECO:0000313" key="20">
    <source>
        <dbReference type="Proteomes" id="UP000234275"/>
    </source>
</evidence>
<dbReference type="Pfam" id="PF00150">
    <property type="entry name" value="Cellulase"/>
    <property type="match status" value="1"/>
</dbReference>
<evidence type="ECO:0000313" key="19">
    <source>
        <dbReference type="EMBL" id="PLB43997.1"/>
    </source>
</evidence>
<evidence type="ECO:0000256" key="12">
    <source>
        <dbReference type="ARBA" id="ARBA00037254"/>
    </source>
</evidence>
<evidence type="ECO:0000256" key="4">
    <source>
        <dbReference type="ARBA" id="ARBA00011245"/>
    </source>
</evidence>
<dbReference type="SUPFAM" id="SSF51445">
    <property type="entry name" value="(Trans)glycosidases"/>
    <property type="match status" value="1"/>
</dbReference>
<dbReference type="GeneID" id="36552592"/>
<keyword evidence="7 16" id="KW-0378">Hydrolase</keyword>
<keyword evidence="20" id="KW-1185">Reference proteome</keyword>
<dbReference type="GO" id="GO:0009986">
    <property type="term" value="C:cell surface"/>
    <property type="evidence" value="ECO:0007669"/>
    <property type="project" value="TreeGrafter"/>
</dbReference>
<comment type="caution">
    <text evidence="19">The sequence shown here is derived from an EMBL/GenBank/DDBJ whole genome shotgun (WGS) entry which is preliminary data.</text>
</comment>
<dbReference type="GO" id="GO:0071555">
    <property type="term" value="P:cell wall organization"/>
    <property type="evidence" value="ECO:0007669"/>
    <property type="project" value="UniProtKB-KW"/>
</dbReference>
<evidence type="ECO:0000256" key="9">
    <source>
        <dbReference type="ARBA" id="ARBA00023295"/>
    </source>
</evidence>
<dbReference type="OrthoDB" id="1887033at2759"/>
<evidence type="ECO:0000256" key="17">
    <source>
        <dbReference type="SAM" id="SignalP"/>
    </source>
</evidence>
<proteinExistence type="inferred from homology"/>
<sequence>MHLSLALLGALSCLPSTLALPHLQARNSSGYVDWRTFKAEGVNLGGWLCQESTIDSEFWGKYSGGASDEWGLCKHLGPQCGPVLEHRYATYITETDIDKLAGAGVELIRIPTTYAAWIKLPGSHLYSGNQLEYIKKISDYAIKTYGMHVVIDVHSLPGGVNGLTIGEATGHWGWFHNETALDYSLQIVDAVVDFVQNSSYPQSFSISPINEPADSNQDMSVFGTPAALSDRGASWVLKYMQAVVARVAAVNPRIPIMFQGSFKPVEYWSGNFSADTNLIFDVHTYYFERTNVTSQNLPMHLNSDARAKSGDGKFPVFVGEWSIETGSNNSFALRERNFNAGVAAWRRHGQGSTYWTAKFSGNATVAGQGTQADYWSFESFIDHGYVGQFGSKQ</sequence>
<evidence type="ECO:0000256" key="5">
    <source>
        <dbReference type="ARBA" id="ARBA00022525"/>
    </source>
</evidence>
<dbReference type="AlphaFoldDB" id="A0A2I2FTU0"/>
<evidence type="ECO:0000256" key="16">
    <source>
        <dbReference type="RuleBase" id="RU361153"/>
    </source>
</evidence>
<dbReference type="GO" id="GO:0009251">
    <property type="term" value="P:glucan catabolic process"/>
    <property type="evidence" value="ECO:0007669"/>
    <property type="project" value="TreeGrafter"/>
</dbReference>